<accession>A0A0L0FYB6</accession>
<feature type="compositionally biased region" description="Polar residues" evidence="2">
    <location>
        <begin position="231"/>
        <end position="254"/>
    </location>
</feature>
<feature type="compositionally biased region" description="Polar residues" evidence="2">
    <location>
        <begin position="450"/>
        <end position="459"/>
    </location>
</feature>
<dbReference type="STRING" id="667725.A0A0L0FYB6"/>
<dbReference type="OrthoDB" id="2162994at2759"/>
<feature type="compositionally biased region" description="Polar residues" evidence="2">
    <location>
        <begin position="1"/>
        <end position="22"/>
    </location>
</feature>
<dbReference type="RefSeq" id="XP_014155453.1">
    <property type="nucleotide sequence ID" value="XM_014299978.1"/>
</dbReference>
<keyword evidence="1" id="KW-0479">Metal-binding</keyword>
<dbReference type="CDD" id="cd00202">
    <property type="entry name" value="ZnF_GATA"/>
    <property type="match status" value="1"/>
</dbReference>
<sequence length="579" mass="63653">MPPESQFGSFSISSILQGSGKSDYSRSTDSRSNGSSHDSRDESTPRFTRFQPYADGTNNLRPAMPGNTSRHILDREVSETGFSCNPVVRSDAGYSSGSTDSRVDSDTLTYHNSNESSSGSTDAKYYAESENPSHSYFESPGSCSDTAASSFGYMNNAAQDTNSGTNHHLERSASARYSKTWSRPVQVRHQHGRAGHSSRGYHSHHPSALLEAYQSTSEDCQPSVNGFVDCENTSGQQSRRSSGPDSSFGKSCDSQVDDHHNNSHHSVVRHRYVPTGIPRTHTHQSCPRQDETITGSQQPCMVRQNSKKRTNKVHNNTNIEHTTNMTGSNWSGQHFDPPKFSQQQGWGFCGSNMGGQSLQHTHGHSHSQIPHHAHAAVVTTESACCRPQMAYNRNSINNYNSCSMNHSARSCCSEASTTRPAMSGHASAMRAPVNMNGNSQPGMVEGPSMNGYTANNRDSQGGGPKQHDAQMWKVVDPDMASGQESDYTKKSLNCSNKRPPIVRLDRPCLHCGITESCTWRPGPEGRSTLCNTCGYFYRRRKCLSMKRKGLHMSIKSVTGEKKLNIQSLSRMNAVRTMTQ</sequence>
<feature type="region of interest" description="Disordered" evidence="2">
    <location>
        <begin position="1"/>
        <end position="68"/>
    </location>
</feature>
<feature type="region of interest" description="Disordered" evidence="2">
    <location>
        <begin position="83"/>
        <end position="141"/>
    </location>
</feature>
<dbReference type="GO" id="GO:0008270">
    <property type="term" value="F:zinc ion binding"/>
    <property type="evidence" value="ECO:0007669"/>
    <property type="project" value="UniProtKB-KW"/>
</dbReference>
<dbReference type="GeneID" id="25906630"/>
<reference evidence="4 5" key="1">
    <citation type="submission" date="2011-02" db="EMBL/GenBank/DDBJ databases">
        <title>The Genome Sequence of Sphaeroforma arctica JP610.</title>
        <authorList>
            <consortium name="The Broad Institute Genome Sequencing Platform"/>
            <person name="Russ C."/>
            <person name="Cuomo C."/>
            <person name="Young S.K."/>
            <person name="Zeng Q."/>
            <person name="Gargeya S."/>
            <person name="Alvarado L."/>
            <person name="Berlin A."/>
            <person name="Chapman S.B."/>
            <person name="Chen Z."/>
            <person name="Freedman E."/>
            <person name="Gellesch M."/>
            <person name="Goldberg J."/>
            <person name="Griggs A."/>
            <person name="Gujja S."/>
            <person name="Heilman E."/>
            <person name="Heiman D."/>
            <person name="Howarth C."/>
            <person name="Mehta T."/>
            <person name="Neiman D."/>
            <person name="Pearson M."/>
            <person name="Roberts A."/>
            <person name="Saif S."/>
            <person name="Shea T."/>
            <person name="Shenoy N."/>
            <person name="Sisk P."/>
            <person name="Stolte C."/>
            <person name="Sykes S."/>
            <person name="White J."/>
            <person name="Yandava C."/>
            <person name="Burger G."/>
            <person name="Gray M.W."/>
            <person name="Holland P.W.H."/>
            <person name="King N."/>
            <person name="Lang F.B.F."/>
            <person name="Roger A.J."/>
            <person name="Ruiz-Trillo I."/>
            <person name="Haas B."/>
            <person name="Nusbaum C."/>
            <person name="Birren B."/>
        </authorList>
    </citation>
    <scope>NUCLEOTIDE SEQUENCE [LARGE SCALE GENOMIC DNA]</scope>
    <source>
        <strain evidence="4 5">JP610</strain>
    </source>
</reference>
<proteinExistence type="predicted"/>
<feature type="compositionally biased region" description="Basic residues" evidence="2">
    <location>
        <begin position="186"/>
        <end position="205"/>
    </location>
</feature>
<evidence type="ECO:0000256" key="1">
    <source>
        <dbReference type="PROSITE-ProRule" id="PRU00094"/>
    </source>
</evidence>
<dbReference type="PROSITE" id="PS50114">
    <property type="entry name" value="GATA_ZN_FINGER_2"/>
    <property type="match status" value="1"/>
</dbReference>
<keyword evidence="1" id="KW-0863">Zinc-finger</keyword>
<evidence type="ECO:0000313" key="5">
    <source>
        <dbReference type="Proteomes" id="UP000054560"/>
    </source>
</evidence>
<organism evidence="4 5">
    <name type="scientific">Sphaeroforma arctica JP610</name>
    <dbReference type="NCBI Taxonomy" id="667725"/>
    <lineage>
        <taxon>Eukaryota</taxon>
        <taxon>Ichthyosporea</taxon>
        <taxon>Ichthyophonida</taxon>
        <taxon>Sphaeroforma</taxon>
    </lineage>
</organism>
<dbReference type="AlphaFoldDB" id="A0A0L0FYB6"/>
<feature type="compositionally biased region" description="Polar residues" evidence="2">
    <location>
        <begin position="56"/>
        <end position="68"/>
    </location>
</feature>
<feature type="region of interest" description="Disordered" evidence="2">
    <location>
        <begin position="158"/>
        <end position="205"/>
    </location>
</feature>
<dbReference type="Pfam" id="PF00320">
    <property type="entry name" value="GATA"/>
    <property type="match status" value="1"/>
</dbReference>
<dbReference type="SMART" id="SM00401">
    <property type="entry name" value="ZnF_GATA"/>
    <property type="match status" value="1"/>
</dbReference>
<name>A0A0L0FYB6_9EUKA</name>
<dbReference type="InterPro" id="IPR000679">
    <property type="entry name" value="Znf_GATA"/>
</dbReference>
<feature type="region of interest" description="Disordered" evidence="2">
    <location>
        <begin position="444"/>
        <end position="468"/>
    </location>
</feature>
<keyword evidence="5" id="KW-1185">Reference proteome</keyword>
<dbReference type="InterPro" id="IPR013088">
    <property type="entry name" value="Znf_NHR/GATA"/>
</dbReference>
<gene>
    <name evidence="4" type="ORF">SARC_06126</name>
</gene>
<dbReference type="EMBL" id="KQ242021">
    <property type="protein sequence ID" value="KNC81551.1"/>
    <property type="molecule type" value="Genomic_DNA"/>
</dbReference>
<dbReference type="SUPFAM" id="SSF57716">
    <property type="entry name" value="Glucocorticoid receptor-like (DNA-binding domain)"/>
    <property type="match status" value="1"/>
</dbReference>
<evidence type="ECO:0000259" key="3">
    <source>
        <dbReference type="PROSITE" id="PS50114"/>
    </source>
</evidence>
<evidence type="ECO:0000256" key="2">
    <source>
        <dbReference type="SAM" id="MobiDB-lite"/>
    </source>
</evidence>
<dbReference type="Gene3D" id="3.30.50.10">
    <property type="entry name" value="Erythroid Transcription Factor GATA-1, subunit A"/>
    <property type="match status" value="1"/>
</dbReference>
<feature type="region of interest" description="Disordered" evidence="2">
    <location>
        <begin position="228"/>
        <end position="270"/>
    </location>
</feature>
<dbReference type="GO" id="GO:0043565">
    <property type="term" value="F:sequence-specific DNA binding"/>
    <property type="evidence" value="ECO:0007669"/>
    <property type="project" value="InterPro"/>
</dbReference>
<feature type="compositionally biased region" description="Polar residues" evidence="2">
    <location>
        <begin position="130"/>
        <end position="141"/>
    </location>
</feature>
<protein>
    <recommendedName>
        <fullName evidence="3">GATA-type domain-containing protein</fullName>
    </recommendedName>
</protein>
<keyword evidence="1" id="KW-0862">Zinc</keyword>
<dbReference type="Proteomes" id="UP000054560">
    <property type="component" value="Unassembled WGS sequence"/>
</dbReference>
<feature type="domain" description="GATA-type" evidence="3">
    <location>
        <begin position="502"/>
        <end position="538"/>
    </location>
</feature>
<feature type="compositionally biased region" description="Polar residues" evidence="2">
    <location>
        <begin position="93"/>
        <end position="121"/>
    </location>
</feature>
<dbReference type="GO" id="GO:0006355">
    <property type="term" value="P:regulation of DNA-templated transcription"/>
    <property type="evidence" value="ECO:0007669"/>
    <property type="project" value="InterPro"/>
</dbReference>
<evidence type="ECO:0000313" key="4">
    <source>
        <dbReference type="EMBL" id="KNC81551.1"/>
    </source>
</evidence>